<proteinExistence type="predicted"/>
<organism evidence="3 4">
    <name type="scientific">Acidovorax ebreus (strain TPSY)</name>
    <name type="common">Diaphorobacter sp. (strain TPSY)</name>
    <dbReference type="NCBI Taxonomy" id="535289"/>
    <lineage>
        <taxon>Bacteria</taxon>
        <taxon>Pseudomonadati</taxon>
        <taxon>Pseudomonadota</taxon>
        <taxon>Betaproteobacteria</taxon>
        <taxon>Burkholderiales</taxon>
        <taxon>Comamonadaceae</taxon>
        <taxon>Diaphorobacter</taxon>
    </lineage>
</organism>
<keyword evidence="4" id="KW-1185">Reference proteome</keyword>
<dbReference type="KEGG" id="dia:Dtpsy_2628"/>
<protein>
    <submittedName>
        <fullName evidence="3">Uncharacterized protein</fullName>
    </submittedName>
</protein>
<dbReference type="AlphaFoldDB" id="A0A9J9UBZ4"/>
<feature type="region of interest" description="Disordered" evidence="1">
    <location>
        <begin position="152"/>
        <end position="177"/>
    </location>
</feature>
<evidence type="ECO:0000256" key="1">
    <source>
        <dbReference type="SAM" id="MobiDB-lite"/>
    </source>
</evidence>
<gene>
    <name evidence="3" type="ordered locus">Dtpsy_2628</name>
</gene>
<keyword evidence="2" id="KW-0472">Membrane</keyword>
<reference evidence="3 4" key="1">
    <citation type="journal article" date="2010" name="J. Bacteriol.">
        <title>Completed genome sequence of the anaerobic iron-oxidizing bacterium Acidovorax ebreus strain TPSY.</title>
        <authorList>
            <person name="Byrne-Bailey K.G."/>
            <person name="Weber K.A."/>
            <person name="Chair A.H."/>
            <person name="Bose S."/>
            <person name="Knox T."/>
            <person name="Spanbauer T.L."/>
            <person name="Chertkov O."/>
            <person name="Coates J.D."/>
        </authorList>
    </citation>
    <scope>NUCLEOTIDE SEQUENCE [LARGE SCALE GENOMIC DNA]</scope>
    <source>
        <strain evidence="3 4">TPSY</strain>
    </source>
</reference>
<evidence type="ECO:0000313" key="4">
    <source>
        <dbReference type="Proteomes" id="UP000000450"/>
    </source>
</evidence>
<evidence type="ECO:0000256" key="2">
    <source>
        <dbReference type="SAM" id="Phobius"/>
    </source>
</evidence>
<dbReference type="Proteomes" id="UP000000450">
    <property type="component" value="Chromosome"/>
</dbReference>
<accession>A0A9J9UBZ4</accession>
<evidence type="ECO:0000313" key="3">
    <source>
        <dbReference type="EMBL" id="ACM34063.1"/>
    </source>
</evidence>
<dbReference type="EMBL" id="CP001392">
    <property type="protein sequence ID" value="ACM34063.1"/>
    <property type="molecule type" value="Genomic_DNA"/>
</dbReference>
<sequence>MRESLHAPAVRYPYGRSVVVARTLVVLALAGMACLSVWLLSHGRQPDLAMRAWVGAVAWVLGMAAAWRFWRRLPEGFLVWDGSLWWLETGRTGIRMPVDPSLRVHLDFQTILMLSVQGASHTRQWLWMECRSDPLQWPALRRAVYSRARGGPLASAPAKQTTDGMPPPQGGGASHKT</sequence>
<feature type="transmembrane region" description="Helical" evidence="2">
    <location>
        <begin position="20"/>
        <end position="40"/>
    </location>
</feature>
<name>A0A9J9UBZ4_ACIET</name>
<keyword evidence="2" id="KW-0812">Transmembrane</keyword>
<dbReference type="PROSITE" id="PS51257">
    <property type="entry name" value="PROKAR_LIPOPROTEIN"/>
    <property type="match status" value="1"/>
</dbReference>
<keyword evidence="2" id="KW-1133">Transmembrane helix</keyword>
<feature type="transmembrane region" description="Helical" evidence="2">
    <location>
        <begin position="52"/>
        <end position="70"/>
    </location>
</feature>